<keyword evidence="4" id="KW-1185">Reference proteome</keyword>
<feature type="region of interest" description="Disordered" evidence="1">
    <location>
        <begin position="144"/>
        <end position="246"/>
    </location>
</feature>
<dbReference type="AlphaFoldDB" id="A0A8H5KKY6"/>
<evidence type="ECO:0000313" key="4">
    <source>
        <dbReference type="Proteomes" id="UP000546213"/>
    </source>
</evidence>
<reference evidence="3 4" key="1">
    <citation type="submission" date="2020-05" db="EMBL/GenBank/DDBJ databases">
        <title>Identification and distribution of gene clusters putatively required for synthesis of sphingolipid metabolism inhibitors in phylogenetically diverse species of the filamentous fungus Fusarium.</title>
        <authorList>
            <person name="Kim H.-S."/>
            <person name="Busman M."/>
            <person name="Brown D.W."/>
            <person name="Divon H."/>
            <person name="Uhlig S."/>
            <person name="Proctor R.H."/>
        </authorList>
    </citation>
    <scope>NUCLEOTIDE SEQUENCE [LARGE SCALE GENOMIC DNA]</scope>
    <source>
        <strain evidence="3 4">NRRL 36939</strain>
    </source>
</reference>
<dbReference type="EMBL" id="JAAOAS010000544">
    <property type="protein sequence ID" value="KAF5574126.1"/>
    <property type="molecule type" value="Genomic_DNA"/>
</dbReference>
<accession>A0A8H5KKY6</accession>
<feature type="chain" id="PRO_5034074334" evidence="2">
    <location>
        <begin position="20"/>
        <end position="362"/>
    </location>
</feature>
<evidence type="ECO:0000313" key="3">
    <source>
        <dbReference type="EMBL" id="KAF5574126.1"/>
    </source>
</evidence>
<feature type="compositionally biased region" description="Acidic residues" evidence="1">
    <location>
        <begin position="189"/>
        <end position="202"/>
    </location>
</feature>
<feature type="signal peptide" evidence="2">
    <location>
        <begin position="1"/>
        <end position="19"/>
    </location>
</feature>
<proteinExistence type="predicted"/>
<comment type="caution">
    <text evidence="3">The sequence shown here is derived from an EMBL/GenBank/DDBJ whole genome shotgun (WGS) entry which is preliminary data.</text>
</comment>
<gene>
    <name evidence="3" type="ORF">FPCIR_13730</name>
</gene>
<dbReference type="Proteomes" id="UP000546213">
    <property type="component" value="Unassembled WGS sequence"/>
</dbReference>
<feature type="compositionally biased region" description="Basic and acidic residues" evidence="1">
    <location>
        <begin position="169"/>
        <end position="188"/>
    </location>
</feature>
<evidence type="ECO:0000256" key="1">
    <source>
        <dbReference type="SAM" id="MobiDB-lite"/>
    </source>
</evidence>
<protein>
    <submittedName>
        <fullName evidence="3">Uncharacterized protein</fullName>
    </submittedName>
</protein>
<dbReference type="OrthoDB" id="5071446at2759"/>
<feature type="compositionally biased region" description="Basic and acidic residues" evidence="1">
    <location>
        <begin position="203"/>
        <end position="220"/>
    </location>
</feature>
<sequence>MEFNIIIVLISFLVGAVIASPLANRNRTEGLGERLKGTDLSRPEPADRYRNDPRFALGPSLFAAAAIRNSSFVARRIIQKRPDTEEYESKFNHICQSGKKTENEYKLPKPDDNIDVSFDKMEYSEHEKTLAEVLLKSLNKTLEKSEKKNPTGHTQIIENPKMMPYVWHDSLKSHTREDKDEDQEHKEDDSESESDSNSDDEEDAKKGIEKVFRMIQKRDDEKEEEEKKKKKKKKKPYLWPEQNRPKVSKDGKFRYLYSSEGKQYAVATPQHLANEVSKCIQLYANLYEYDADMRTLQTNRHEKAQQDREQKLDIVQHELQKEMDAKLQQEHSRLKHENEMKFQCVKARKGRTNCSTLVVLVN</sequence>
<organism evidence="3 4">
    <name type="scientific">Fusarium pseudocircinatum</name>
    <dbReference type="NCBI Taxonomy" id="56676"/>
    <lineage>
        <taxon>Eukaryota</taxon>
        <taxon>Fungi</taxon>
        <taxon>Dikarya</taxon>
        <taxon>Ascomycota</taxon>
        <taxon>Pezizomycotina</taxon>
        <taxon>Sordariomycetes</taxon>
        <taxon>Hypocreomycetidae</taxon>
        <taxon>Hypocreales</taxon>
        <taxon>Nectriaceae</taxon>
        <taxon>Fusarium</taxon>
        <taxon>Fusarium fujikuroi species complex</taxon>
    </lineage>
</organism>
<name>A0A8H5KKY6_9HYPO</name>
<keyword evidence="2" id="KW-0732">Signal</keyword>
<evidence type="ECO:0000256" key="2">
    <source>
        <dbReference type="SAM" id="SignalP"/>
    </source>
</evidence>